<gene>
    <name evidence="2" type="ORF">WG66_19663</name>
</gene>
<proteinExistence type="predicted"/>
<protein>
    <submittedName>
        <fullName evidence="2">Uncharacterized protein</fullName>
    </submittedName>
</protein>
<dbReference type="EMBL" id="LATX01002520">
    <property type="protein sequence ID" value="KTB27743.1"/>
    <property type="molecule type" value="Genomic_DNA"/>
</dbReference>
<comment type="caution">
    <text evidence="2">The sequence shown here is derived from an EMBL/GenBank/DDBJ whole genome shotgun (WGS) entry which is preliminary data.</text>
</comment>
<dbReference type="AlphaFoldDB" id="A0A0W0EUH7"/>
<reference evidence="2 3" key="1">
    <citation type="submission" date="2015-12" db="EMBL/GenBank/DDBJ databases">
        <title>Draft genome sequence of Moniliophthora roreri, the causal agent of frosty pod rot of cacao.</title>
        <authorList>
            <person name="Aime M.C."/>
            <person name="Diaz-Valderrama J.R."/>
            <person name="Kijpornyongpan T."/>
            <person name="Phillips-Mora W."/>
        </authorList>
    </citation>
    <scope>NUCLEOTIDE SEQUENCE [LARGE SCALE GENOMIC DNA]</scope>
    <source>
        <strain evidence="2 3">MCA 2952</strain>
    </source>
</reference>
<feature type="region of interest" description="Disordered" evidence="1">
    <location>
        <begin position="537"/>
        <end position="566"/>
    </location>
</feature>
<evidence type="ECO:0000313" key="3">
    <source>
        <dbReference type="Proteomes" id="UP000054988"/>
    </source>
</evidence>
<evidence type="ECO:0000313" key="2">
    <source>
        <dbReference type="EMBL" id="KTB27743.1"/>
    </source>
</evidence>
<name>A0A0W0EUH7_MONRR</name>
<feature type="region of interest" description="Disordered" evidence="1">
    <location>
        <begin position="169"/>
        <end position="202"/>
    </location>
</feature>
<feature type="compositionally biased region" description="Low complexity" evidence="1">
    <location>
        <begin position="174"/>
        <end position="202"/>
    </location>
</feature>
<organism evidence="2 3">
    <name type="scientific">Moniliophthora roreri</name>
    <name type="common">Frosty pod rot fungus</name>
    <name type="synonym">Monilia roreri</name>
    <dbReference type="NCBI Taxonomy" id="221103"/>
    <lineage>
        <taxon>Eukaryota</taxon>
        <taxon>Fungi</taxon>
        <taxon>Dikarya</taxon>
        <taxon>Basidiomycota</taxon>
        <taxon>Agaricomycotina</taxon>
        <taxon>Agaricomycetes</taxon>
        <taxon>Agaricomycetidae</taxon>
        <taxon>Agaricales</taxon>
        <taxon>Marasmiineae</taxon>
        <taxon>Marasmiaceae</taxon>
        <taxon>Moniliophthora</taxon>
    </lineage>
</organism>
<dbReference type="Pfam" id="PF14441">
    <property type="entry name" value="OTT_1508_deam"/>
    <property type="match status" value="1"/>
</dbReference>
<dbReference type="InterPro" id="IPR027796">
    <property type="entry name" value="OTT_1508_deam-like"/>
</dbReference>
<evidence type="ECO:0000256" key="1">
    <source>
        <dbReference type="SAM" id="MobiDB-lite"/>
    </source>
</evidence>
<dbReference type="Proteomes" id="UP000054988">
    <property type="component" value="Unassembled WGS sequence"/>
</dbReference>
<feature type="region of interest" description="Disordered" evidence="1">
    <location>
        <begin position="1"/>
        <end position="30"/>
    </location>
</feature>
<sequence length="752" mass="83205">MTPKTGYTRLALTSPASPLATRDGEKKKGAQLRSAFPKLSRILRWPFSQSSGQVEKFQPSSQNVTVSSSVTKFQRSTTGWKMVVRAKKRIASSTTPTEDASRKRGLILWNISSKRSTTPNAETTSRFLPPFFCPKSTSTAESVSQVVSSTAKDAQHSLDSNLRGVLHISRSRSSHSIPSTERGAAPGGSESSGSRTTSLRTHSPGGLPCLTLHDASFWNELLVVFPQDDLQHEEQEHASCCPPSTSHNVQRGQYLLDTLAMLSIAEESGVAATSAIVTQTATGVKTTLNVMFNTFNGDPAVFKDKVRSHIQSLHRIVQGIKLPLLDSDLDDYLIPYVKELENKTYPYSRARYMKRVNKRMNVFDSWYLLLCGELQKLIDGGSRNTANLFSKKDAEKMMEVVTGIDAVLQAVKREDLATVALLIRALHTRFWDSGIVPKNIEDTEWSFFNNFDLLMGRLRRVFTGLQYFSMKTLVLNIFSLHLASLALVTLSRSGILRHLVNGSFEVLVLDPYGSHGYAVDLGAQSIRHAYDSVATKSAPQPKALTTNIPSPKSTPSTAESSQSTSTPDLEEFISLLHSRYTIKDPETPIRYCRHPTVHCEVAMAMYLMEEQVDAFSYIGCSKRLCGACFTFFDILRTSTKHQFSTRRSHQRFYPSWAFPSWRHAGIGDDLEHILQLVQRRLAIKLTQSFFQSYNRWCESGPTGAQLPSSSVGSGSGVKQGLRARKERTDALAAAAAIAAAKASWGIGMPPTL</sequence>
<accession>A0A0W0EUH7</accession>